<dbReference type="GeneTree" id="ENSGT00400000023530"/>
<dbReference type="GO" id="GO:0046872">
    <property type="term" value="F:metal ion binding"/>
    <property type="evidence" value="ECO:0007669"/>
    <property type="project" value="UniProtKB-KW"/>
</dbReference>
<evidence type="ECO:0000256" key="1">
    <source>
        <dbReference type="ARBA" id="ARBA00010702"/>
    </source>
</evidence>
<comment type="similarity">
    <text evidence="1">Belongs to the ADP-ribosylglycohydrolase family.</text>
</comment>
<dbReference type="InterPro" id="IPR050792">
    <property type="entry name" value="ADP-ribosylglycohydrolase"/>
</dbReference>
<dbReference type="Ensembl" id="ENSCCRT00000017266.2">
    <property type="protein sequence ID" value="ENSCCRP00000015822.2"/>
    <property type="gene ID" value="ENSCCRG00000018133.2"/>
</dbReference>
<protein>
    <submittedName>
        <fullName evidence="3">Selenoprotein J</fullName>
    </submittedName>
</protein>
<keyword evidence="2" id="KW-0479">Metal-binding</keyword>
<proteinExistence type="inferred from homology"/>
<dbReference type="OMA" id="QANNFVK"/>
<dbReference type="InterPro" id="IPR036705">
    <property type="entry name" value="Ribosyl_crysJ1_sf"/>
</dbReference>
<evidence type="ECO:0000313" key="4">
    <source>
        <dbReference type="Proteomes" id="UP001108240"/>
    </source>
</evidence>
<comment type="cofactor">
    <cofactor evidence="2">
        <name>Mg(2+)</name>
        <dbReference type="ChEBI" id="CHEBI:18420"/>
    </cofactor>
    <text evidence="2">Binds 2 magnesium ions per subunit.</text>
</comment>
<reference evidence="3" key="1">
    <citation type="submission" date="2025-08" db="UniProtKB">
        <authorList>
            <consortium name="Ensembl"/>
        </authorList>
    </citation>
    <scope>IDENTIFICATION</scope>
</reference>
<feature type="binding site" evidence="2">
    <location>
        <position position="306"/>
    </location>
    <ligand>
        <name>Mg(2+)</name>
        <dbReference type="ChEBI" id="CHEBI:18420"/>
        <label>1</label>
    </ligand>
</feature>
<accession>A0A8C1H0G0</accession>
<organism evidence="3 4">
    <name type="scientific">Cyprinus carpio carpio</name>
    <dbReference type="NCBI Taxonomy" id="630221"/>
    <lineage>
        <taxon>Eukaryota</taxon>
        <taxon>Metazoa</taxon>
        <taxon>Chordata</taxon>
        <taxon>Craniata</taxon>
        <taxon>Vertebrata</taxon>
        <taxon>Euteleostomi</taxon>
        <taxon>Actinopterygii</taxon>
        <taxon>Neopterygii</taxon>
        <taxon>Teleostei</taxon>
        <taxon>Ostariophysi</taxon>
        <taxon>Cypriniformes</taxon>
        <taxon>Cyprinidae</taxon>
        <taxon>Cyprininae</taxon>
        <taxon>Cyprinus</taxon>
    </lineage>
</organism>
<dbReference type="Gene3D" id="1.10.4080.10">
    <property type="entry name" value="ADP-ribosylation/Crystallin J1"/>
    <property type="match status" value="1"/>
</dbReference>
<keyword evidence="4" id="KW-1185">Reference proteome</keyword>
<dbReference type="SUPFAM" id="SSF101478">
    <property type="entry name" value="ADP-ribosylglycohydrolase"/>
    <property type="match status" value="1"/>
</dbReference>
<dbReference type="Pfam" id="PF03747">
    <property type="entry name" value="ADP_ribosyl_GH"/>
    <property type="match status" value="1"/>
</dbReference>
<name>A0A8C1H0G0_CYPCA</name>
<dbReference type="Proteomes" id="UP001108240">
    <property type="component" value="Unplaced"/>
</dbReference>
<evidence type="ECO:0000256" key="2">
    <source>
        <dbReference type="PIRSR" id="PIRSR605502-1"/>
    </source>
</evidence>
<evidence type="ECO:0000313" key="3">
    <source>
        <dbReference type="Ensembl" id="ENSCCRP00000015822.2"/>
    </source>
</evidence>
<dbReference type="PANTHER" id="PTHR16222:SF17">
    <property type="entry name" value="SELENOPROTEIN J"/>
    <property type="match status" value="1"/>
</dbReference>
<keyword evidence="2" id="KW-0460">Magnesium</keyword>
<reference evidence="3" key="2">
    <citation type="submission" date="2025-09" db="UniProtKB">
        <authorList>
            <consortium name="Ensembl"/>
        </authorList>
    </citation>
    <scope>IDENTIFICATION</scope>
</reference>
<dbReference type="AlphaFoldDB" id="A0A8C1H0G0"/>
<sequence length="361" mass="39323">ILLSQMALALADRAIGAIIGSAVADAAAQPLHWVYDLQKLSMLLSQSPEPEFRPESANPFYRRNTGQQSCYGDQAFVLLESLSELCKNMKDLKQRTYKFFGPGSEYDTPVNDPYRDKGAPRPQLPIEGPWRQASLKSFIKNVDACKAETGCETDNQIDGVAKLAPIVACYAGKPEMLERVEEATRVTQNNDICVAVTLAAARFLEHFILNGPDPKALDAVLEQLSDPNRKSPQELDKAIIGHIHQVKDNLSKKPKEIQLVTGISAAFSRPSGLPGAFQAALHGVLTGSGYELAIRDTMSCGGCTCSRSSFIGACIGAQVGLEGIPSSWKSKTLRYNTLLDLAHCKKFLIFPTQNFLVTGHI</sequence>
<dbReference type="InterPro" id="IPR005502">
    <property type="entry name" value="Ribosyl_crysJ1"/>
</dbReference>
<dbReference type="PANTHER" id="PTHR16222">
    <property type="entry name" value="ADP-RIBOSYLGLYCOHYDROLASE"/>
    <property type="match status" value="1"/>
</dbReference>